<reference evidence="1" key="1">
    <citation type="submission" date="2024-05" db="EMBL/GenBank/DDBJ databases">
        <title>Isolation and characterization of Sporomusa carbonis sp. nov., a carboxydotrophic hydrogenogen in the genus of Sporomusa isolated from a charcoal burning pile.</title>
        <authorList>
            <person name="Boeer T."/>
            <person name="Rosenbaum F."/>
            <person name="Eysell L."/>
            <person name="Mueller V."/>
            <person name="Daniel R."/>
            <person name="Poehlein A."/>
        </authorList>
    </citation>
    <scope>NUCLEOTIDE SEQUENCE [LARGE SCALE GENOMIC DNA]</scope>
    <source>
        <strain evidence="1">DSM 10669</strain>
    </source>
</reference>
<protein>
    <submittedName>
        <fullName evidence="1">Uncharacterized protein</fullName>
    </submittedName>
</protein>
<evidence type="ECO:0000313" key="1">
    <source>
        <dbReference type="EMBL" id="XFO67910.1"/>
    </source>
</evidence>
<sequence length="301" mass="33231">MKTWHSYEGHTERIKAVVETGLTGQEKDGNPMPEEMSIWLAKLGLFYGVPFSYLVPDNRMLPLEAMRFFQVDSNWAFYLQDGALSIGRNTSAATAHDQAWSQFVCTQVGRERVKVRRILKLQSSLQNENLSQNISGFLLRSAIVEGWSGLEVQGFASTEESQTPLPILRLERVADNVLLCLFAGIVECVELKEPAEELHFGADEQADGSYTKMLRGLDVGNYPLGTPLDYAQSVTVPFREGAGRVLDIDKLVGVLQDGLSKAKALGPHFTAAEFAVEMVESAQMGVFYHETGDAGEKHAAK</sequence>
<keyword evidence="2" id="KW-1185">Reference proteome</keyword>
<proteinExistence type="predicted"/>
<name>A0ABZ3IQH8_9FIRM</name>
<dbReference type="EMBL" id="CP155573">
    <property type="protein sequence ID" value="XFO67910.1"/>
    <property type="molecule type" value="Genomic_DNA"/>
</dbReference>
<dbReference type="RefSeq" id="WP_094603729.1">
    <property type="nucleotide sequence ID" value="NZ_CP155573.1"/>
</dbReference>
<gene>
    <name evidence="1" type="ORF">SPSIL_041290</name>
</gene>
<evidence type="ECO:0000313" key="2">
    <source>
        <dbReference type="Proteomes" id="UP000216752"/>
    </source>
</evidence>
<organism evidence="1 2">
    <name type="scientific">Sporomusa silvacetica DSM 10669</name>
    <dbReference type="NCBI Taxonomy" id="1123289"/>
    <lineage>
        <taxon>Bacteria</taxon>
        <taxon>Bacillati</taxon>
        <taxon>Bacillota</taxon>
        <taxon>Negativicutes</taxon>
        <taxon>Selenomonadales</taxon>
        <taxon>Sporomusaceae</taxon>
        <taxon>Sporomusa</taxon>
    </lineage>
</organism>
<accession>A0ABZ3IQH8</accession>
<dbReference type="Proteomes" id="UP000216752">
    <property type="component" value="Chromosome"/>
</dbReference>